<dbReference type="InterPro" id="IPR050869">
    <property type="entry name" value="H3K4_H4K5_MeTrfase"/>
</dbReference>
<dbReference type="GO" id="GO:0008757">
    <property type="term" value="F:S-adenosylmethionine-dependent methyltransferase activity"/>
    <property type="evidence" value="ECO:0007669"/>
    <property type="project" value="UniProtKB-ARBA"/>
</dbReference>
<accession>A0A7R9QI97</accession>
<keyword evidence="2 4" id="KW-0863">Zinc-finger</keyword>
<dbReference type="AlphaFoldDB" id="A0A7R9QI97"/>
<dbReference type="Pfam" id="PF01753">
    <property type="entry name" value="zf-MYND"/>
    <property type="match status" value="1"/>
</dbReference>
<dbReference type="SUPFAM" id="SSF82199">
    <property type="entry name" value="SET domain"/>
    <property type="match status" value="2"/>
</dbReference>
<sequence length="273" mass="32244">MSPKLSKPLSPGDVITEDLPIIHIIHNEYKDKYCDNCIQRSDQLKYCAKCLRFYYCSKECQKNDWKYHKNECPLYRHECIQTLLSDNDIRFWLRLYLSVQKIPNFATKKHRLFDGSDVSLRDIEVKDIIVNEKERRDQLEDIYGIFRRLGVDYDPREVVHWFAFMATVPQFQLKSNLRVGIIGRGLYIQYIVLGHSCQPNSAFIFNCRGLSKELRAMRPIEADEEITVALVPLFQKRADRRQALKAYSIVCECDKCVHHLDRRVDYTRLTPTT</sequence>
<dbReference type="InterPro" id="IPR002893">
    <property type="entry name" value="Znf_MYND"/>
</dbReference>
<evidence type="ECO:0000313" key="7">
    <source>
        <dbReference type="Proteomes" id="UP000759131"/>
    </source>
</evidence>
<organism evidence="6">
    <name type="scientific">Medioppia subpectinata</name>
    <dbReference type="NCBI Taxonomy" id="1979941"/>
    <lineage>
        <taxon>Eukaryota</taxon>
        <taxon>Metazoa</taxon>
        <taxon>Ecdysozoa</taxon>
        <taxon>Arthropoda</taxon>
        <taxon>Chelicerata</taxon>
        <taxon>Arachnida</taxon>
        <taxon>Acari</taxon>
        <taxon>Acariformes</taxon>
        <taxon>Sarcoptiformes</taxon>
        <taxon>Oribatida</taxon>
        <taxon>Brachypylina</taxon>
        <taxon>Oppioidea</taxon>
        <taxon>Oppiidae</taxon>
        <taxon>Medioppia</taxon>
    </lineage>
</organism>
<dbReference type="Proteomes" id="UP000759131">
    <property type="component" value="Unassembled WGS sequence"/>
</dbReference>
<evidence type="ECO:0000256" key="3">
    <source>
        <dbReference type="ARBA" id="ARBA00022833"/>
    </source>
</evidence>
<keyword evidence="7" id="KW-1185">Reference proteome</keyword>
<name>A0A7R9QI97_9ACAR</name>
<gene>
    <name evidence="6" type="ORF">OSB1V03_LOCUS21243</name>
</gene>
<dbReference type="GO" id="GO:0005634">
    <property type="term" value="C:nucleus"/>
    <property type="evidence" value="ECO:0007669"/>
    <property type="project" value="TreeGrafter"/>
</dbReference>
<evidence type="ECO:0000256" key="1">
    <source>
        <dbReference type="ARBA" id="ARBA00022723"/>
    </source>
</evidence>
<keyword evidence="3" id="KW-0862">Zinc</keyword>
<dbReference type="GO" id="GO:0008270">
    <property type="term" value="F:zinc ion binding"/>
    <property type="evidence" value="ECO:0007669"/>
    <property type="project" value="UniProtKB-KW"/>
</dbReference>
<evidence type="ECO:0000313" key="6">
    <source>
        <dbReference type="EMBL" id="CAD7647022.1"/>
    </source>
</evidence>
<dbReference type="PANTHER" id="PTHR12197:SF251">
    <property type="entry name" value="EG:BACR7C10.4 PROTEIN"/>
    <property type="match status" value="1"/>
</dbReference>
<protein>
    <recommendedName>
        <fullName evidence="5">MYND-type domain-containing protein</fullName>
    </recommendedName>
</protein>
<dbReference type="Gene3D" id="2.170.270.10">
    <property type="entry name" value="SET domain"/>
    <property type="match status" value="1"/>
</dbReference>
<dbReference type="PANTHER" id="PTHR12197">
    <property type="entry name" value="HISTONE-LYSINE N-METHYLTRANSFERASE SMYD"/>
    <property type="match status" value="1"/>
</dbReference>
<feature type="non-terminal residue" evidence="6">
    <location>
        <position position="273"/>
    </location>
</feature>
<dbReference type="GO" id="GO:0008170">
    <property type="term" value="F:N-methyltransferase activity"/>
    <property type="evidence" value="ECO:0007669"/>
    <property type="project" value="UniProtKB-ARBA"/>
</dbReference>
<dbReference type="EMBL" id="CAJPIZ010038565">
    <property type="protein sequence ID" value="CAG2121297.1"/>
    <property type="molecule type" value="Genomic_DNA"/>
</dbReference>
<dbReference type="CDD" id="cd20071">
    <property type="entry name" value="SET_SMYD"/>
    <property type="match status" value="1"/>
</dbReference>
<keyword evidence="1" id="KW-0479">Metal-binding</keyword>
<evidence type="ECO:0000256" key="4">
    <source>
        <dbReference type="PROSITE-ProRule" id="PRU00134"/>
    </source>
</evidence>
<dbReference type="Gene3D" id="6.10.140.2220">
    <property type="match status" value="1"/>
</dbReference>
<dbReference type="InterPro" id="IPR046341">
    <property type="entry name" value="SET_dom_sf"/>
</dbReference>
<dbReference type="EMBL" id="OC893140">
    <property type="protein sequence ID" value="CAD7647022.1"/>
    <property type="molecule type" value="Genomic_DNA"/>
</dbReference>
<evidence type="ECO:0000256" key="2">
    <source>
        <dbReference type="ARBA" id="ARBA00022771"/>
    </source>
</evidence>
<reference evidence="6" key="1">
    <citation type="submission" date="2020-11" db="EMBL/GenBank/DDBJ databases">
        <authorList>
            <person name="Tran Van P."/>
        </authorList>
    </citation>
    <scope>NUCLEOTIDE SEQUENCE</scope>
</reference>
<dbReference type="Gene3D" id="1.10.220.160">
    <property type="match status" value="1"/>
</dbReference>
<proteinExistence type="predicted"/>
<dbReference type="OrthoDB" id="10008965at2759"/>
<dbReference type="PROSITE" id="PS01360">
    <property type="entry name" value="ZF_MYND_1"/>
    <property type="match status" value="1"/>
</dbReference>
<feature type="domain" description="MYND-type" evidence="5">
    <location>
        <begin position="34"/>
        <end position="72"/>
    </location>
</feature>
<dbReference type="PROSITE" id="PS50865">
    <property type="entry name" value="ZF_MYND_2"/>
    <property type="match status" value="1"/>
</dbReference>
<evidence type="ECO:0000259" key="5">
    <source>
        <dbReference type="PROSITE" id="PS50865"/>
    </source>
</evidence>
<dbReference type="GO" id="GO:0008276">
    <property type="term" value="F:protein methyltransferase activity"/>
    <property type="evidence" value="ECO:0007669"/>
    <property type="project" value="UniProtKB-ARBA"/>
</dbReference>